<evidence type="ECO:0000313" key="3">
    <source>
        <dbReference type="Proteomes" id="UP000318405"/>
    </source>
</evidence>
<dbReference type="PROSITE" id="PS50983">
    <property type="entry name" value="FE_B12_PBP"/>
    <property type="match status" value="1"/>
</dbReference>
<dbReference type="SUPFAM" id="SSF53807">
    <property type="entry name" value="Helical backbone' metal receptor"/>
    <property type="match status" value="1"/>
</dbReference>
<name>A0A556A835_9BURK</name>
<dbReference type="OrthoDB" id="9775594at2"/>
<comment type="caution">
    <text evidence="2">The sequence shown here is derived from an EMBL/GenBank/DDBJ whole genome shotgun (WGS) entry which is preliminary data.</text>
</comment>
<protein>
    <submittedName>
        <fullName evidence="2">ABC transporter substrate-binding protein</fullName>
    </submittedName>
</protein>
<feature type="domain" description="Fe/B12 periplasmic-binding" evidence="1">
    <location>
        <begin position="45"/>
        <end position="342"/>
    </location>
</feature>
<dbReference type="EMBL" id="VLTJ01000042">
    <property type="protein sequence ID" value="TSH89046.1"/>
    <property type="molecule type" value="Genomic_DNA"/>
</dbReference>
<dbReference type="Gene3D" id="3.40.50.1980">
    <property type="entry name" value="Nitrogenase molybdenum iron protein domain"/>
    <property type="match status" value="2"/>
</dbReference>
<dbReference type="PANTHER" id="PTHR30535:SF34">
    <property type="entry name" value="MOLYBDATE-BINDING PROTEIN MOLA"/>
    <property type="match status" value="1"/>
</dbReference>
<organism evidence="2 3">
    <name type="scientific">Verticiella sediminum</name>
    <dbReference type="NCBI Taxonomy" id="1247510"/>
    <lineage>
        <taxon>Bacteria</taxon>
        <taxon>Pseudomonadati</taxon>
        <taxon>Pseudomonadota</taxon>
        <taxon>Betaproteobacteria</taxon>
        <taxon>Burkholderiales</taxon>
        <taxon>Alcaligenaceae</taxon>
        <taxon>Verticiella</taxon>
    </lineage>
</organism>
<dbReference type="InterPro" id="IPR050902">
    <property type="entry name" value="ABC_Transporter_SBP"/>
</dbReference>
<accession>A0A556A835</accession>
<dbReference type="Pfam" id="PF01497">
    <property type="entry name" value="Peripla_BP_2"/>
    <property type="match status" value="1"/>
</dbReference>
<dbReference type="AlphaFoldDB" id="A0A556A835"/>
<gene>
    <name evidence="2" type="ORF">FOZ76_25870</name>
</gene>
<keyword evidence="3" id="KW-1185">Reference proteome</keyword>
<dbReference type="PANTHER" id="PTHR30535">
    <property type="entry name" value="VITAMIN B12-BINDING PROTEIN"/>
    <property type="match status" value="1"/>
</dbReference>
<reference evidence="2 3" key="1">
    <citation type="submission" date="2019-07" db="EMBL/GenBank/DDBJ databases">
        <title>Qingshengfaniella alkalisoli gen. nov., sp. nov., isolated from saline soil.</title>
        <authorList>
            <person name="Xu L."/>
            <person name="Huang X.-X."/>
            <person name="Sun J.-Q."/>
        </authorList>
    </citation>
    <scope>NUCLEOTIDE SEQUENCE [LARGE SCALE GENOMIC DNA]</scope>
    <source>
        <strain evidence="2 3">DSM 27279</strain>
    </source>
</reference>
<dbReference type="Proteomes" id="UP000318405">
    <property type="component" value="Unassembled WGS sequence"/>
</dbReference>
<dbReference type="InterPro" id="IPR002491">
    <property type="entry name" value="ABC_transptr_periplasmic_BD"/>
</dbReference>
<proteinExistence type="predicted"/>
<sequence length="370" mass="39765">MNRRRFCGGLLVSSLGATWAVRADEPRRVTDMAGRSVTLPRLPGRIVLLEARDILCMAMLHPDPASLVVGWAAVDRIDSPQVQASFERGGPMPVVGQQTPETLSVEGILALSPDLVVASSYMVPQGSDALLARLSALGIPVVFSEVASNAVPSAPVGPVENLHRQVRMWGDVLGAREQATAFSAFADAHLAEVAKRLKGAAPVTTYLEVQSTLDDCCWVAGTQVWGELLTLAGGTTLPAVTAPWFQKLQLEYLVRTPHDVYIASGGGWSAGRRPAIGPGIPAAEGRDGLERLVARTGFASLPSVRRHRVHGIWTGLITSPPFNVLFVEIAAKWLHPERLRDLDPAATLAELNRRFLAVPIEGPLWVSIQE</sequence>
<evidence type="ECO:0000313" key="2">
    <source>
        <dbReference type="EMBL" id="TSH89046.1"/>
    </source>
</evidence>
<evidence type="ECO:0000259" key="1">
    <source>
        <dbReference type="PROSITE" id="PS50983"/>
    </source>
</evidence>